<dbReference type="AlphaFoldDB" id="A0A7J6T097"/>
<comment type="caution">
    <text evidence="2">The sequence shown here is derived from an EMBL/GenBank/DDBJ whole genome shotgun (WGS) entry which is preliminary data.</text>
</comment>
<gene>
    <name evidence="2" type="ORF">FOZ63_013763</name>
</gene>
<keyword evidence="3" id="KW-1185">Reference proteome</keyword>
<protein>
    <submittedName>
        <fullName evidence="2">Uncharacterized protein</fullName>
    </submittedName>
</protein>
<proteinExistence type="predicted"/>
<accession>A0A7J6T097</accession>
<dbReference type="EMBL" id="JABANO010014873">
    <property type="protein sequence ID" value="KAF4737856.1"/>
    <property type="molecule type" value="Genomic_DNA"/>
</dbReference>
<dbReference type="Proteomes" id="UP000553632">
    <property type="component" value="Unassembled WGS sequence"/>
</dbReference>
<evidence type="ECO:0000313" key="3">
    <source>
        <dbReference type="Proteomes" id="UP000553632"/>
    </source>
</evidence>
<name>A0A7J6T097_PEROL</name>
<evidence type="ECO:0000256" key="1">
    <source>
        <dbReference type="SAM" id="MobiDB-lite"/>
    </source>
</evidence>
<feature type="compositionally biased region" description="Basic and acidic residues" evidence="1">
    <location>
        <begin position="66"/>
        <end position="75"/>
    </location>
</feature>
<feature type="region of interest" description="Disordered" evidence="1">
    <location>
        <begin position="1"/>
        <end position="101"/>
    </location>
</feature>
<evidence type="ECO:0000313" key="2">
    <source>
        <dbReference type="EMBL" id="KAF4737856.1"/>
    </source>
</evidence>
<organism evidence="2 3">
    <name type="scientific">Perkinsus olseni</name>
    <name type="common">Perkinsus atlanticus</name>
    <dbReference type="NCBI Taxonomy" id="32597"/>
    <lineage>
        <taxon>Eukaryota</taxon>
        <taxon>Sar</taxon>
        <taxon>Alveolata</taxon>
        <taxon>Perkinsozoa</taxon>
        <taxon>Perkinsea</taxon>
        <taxon>Perkinsida</taxon>
        <taxon>Perkinsidae</taxon>
        <taxon>Perkinsus</taxon>
    </lineage>
</organism>
<feature type="compositionally biased region" description="Basic residues" evidence="1">
    <location>
        <begin position="55"/>
        <end position="65"/>
    </location>
</feature>
<sequence>MPSHGLLMVDRSSGDDSNREIMTGDLLKKSTVAATTRRPFTILSAGESLGGGQQRSRRVSRGTRKSGKENEEPRQASRAQPTPITKGSHGPKVDEFKGGVPLLDGEFEGTSEILRWGVLDEDIVSPTTPTAVAVLDDLYFRHVAKVQ</sequence>
<reference evidence="2 3" key="1">
    <citation type="submission" date="2020-04" db="EMBL/GenBank/DDBJ databases">
        <title>Perkinsus olseni comparative genomics.</title>
        <authorList>
            <person name="Bogema D.R."/>
        </authorList>
    </citation>
    <scope>NUCLEOTIDE SEQUENCE [LARGE SCALE GENOMIC DNA]</scope>
    <source>
        <strain evidence="2 3">ATCC PRA-207</strain>
    </source>
</reference>